<dbReference type="AlphaFoldDB" id="A0A3E1AZ15"/>
<organism evidence="1 2">
    <name type="scientific">Rhizobium leguminosarum bv. trifolii</name>
    <dbReference type="NCBI Taxonomy" id="386"/>
    <lineage>
        <taxon>Bacteria</taxon>
        <taxon>Pseudomonadati</taxon>
        <taxon>Pseudomonadota</taxon>
        <taxon>Alphaproteobacteria</taxon>
        <taxon>Hyphomicrobiales</taxon>
        <taxon>Rhizobiaceae</taxon>
        <taxon>Rhizobium/Agrobacterium group</taxon>
        <taxon>Rhizobium</taxon>
    </lineage>
</organism>
<gene>
    <name evidence="1" type="ORF">B5K10_32140</name>
</gene>
<evidence type="ECO:0008006" key="3">
    <source>
        <dbReference type="Google" id="ProtNLM"/>
    </source>
</evidence>
<name>A0A3E1AZ15_RHILT</name>
<accession>A0A3E1AZ15</accession>
<dbReference type="EMBL" id="NAOO01000045">
    <property type="protein sequence ID" value="RFB82348.1"/>
    <property type="molecule type" value="Genomic_DNA"/>
</dbReference>
<reference evidence="1 2" key="1">
    <citation type="submission" date="2017-03" db="EMBL/GenBank/DDBJ databases">
        <title>Genome analysis of Rhizobial strains effectives or ineffectives for nitrogen fixation isolated from bean seeds.</title>
        <authorList>
            <person name="Peralta H."/>
            <person name="Aguilar-Vera A."/>
            <person name="Mora Y."/>
            <person name="Vargas-Lagunas C."/>
            <person name="Girard L."/>
            <person name="Mora J."/>
        </authorList>
    </citation>
    <scope>NUCLEOTIDE SEQUENCE [LARGE SCALE GENOMIC DNA]</scope>
    <source>
        <strain evidence="1 2">CCGM5</strain>
    </source>
</reference>
<sequence length="567" mass="63560">MSTTLVRAEIAKFLSNPTPEVLCIRGNWGTGKTYSWNGALLDAAKNKAMTNSRYAYVSLFGVNSLVEAKQDIFHGSVDREKIGNAFDPSEVGKNYENVSTITKIGANVLDKWTGNTGVGASIVSLSIRDQLICFDDLERRGPSLQVGEVLGYISQLKEERQCKVVLLLNETQLGNRPDFDRYLEKVVDINLRFAPTALECSEIALPGTDKTSEIVKHYANRLGIDNIRIIRKIHRLVELIADKLSAYEPEVLESVAKSIVLLGWSHFAPETAPPLSYLRSKQSPWADILPVGDEVDPPDPKVQGWKAVLRKYGHDYVGPFDLVLMDGVVDGYFDQESIDIHATHLHRRTKIEAANIALRRAFERFDYSFTRQGDESVADLCDVFRKNVEYVALVWIPHVIKPLRTLGYTAEAQELIDLFFRQNEGNPLAFSMADLRDSGHELPEDVRQRCTDILQAQKPEYANAEILRRIGNSAEESFLAEKMLGVTVEEYLSIFRSHEGEALAAILRGASYGRSITNPTPTEVEIMDRAGEALRTLAAESPIFEMRARTWGLIQRLEAEETAERGE</sequence>
<comment type="caution">
    <text evidence="1">The sequence shown here is derived from an EMBL/GenBank/DDBJ whole genome shotgun (WGS) entry which is preliminary data.</text>
</comment>
<dbReference type="RefSeq" id="WP_116276544.1">
    <property type="nucleotide sequence ID" value="NZ_KZ859531.1"/>
</dbReference>
<evidence type="ECO:0000313" key="2">
    <source>
        <dbReference type="Proteomes" id="UP000256748"/>
    </source>
</evidence>
<evidence type="ECO:0000313" key="1">
    <source>
        <dbReference type="EMBL" id="RFB82348.1"/>
    </source>
</evidence>
<dbReference type="Proteomes" id="UP000256748">
    <property type="component" value="Unassembled WGS sequence"/>
</dbReference>
<proteinExistence type="predicted"/>
<protein>
    <recommendedName>
        <fullName evidence="3">KAP NTPase domain-containing protein</fullName>
    </recommendedName>
</protein>